<dbReference type="InterPro" id="IPR055346">
    <property type="entry name" value="Fe-S_cluster_assembly_SufBD"/>
</dbReference>
<sequence length="440" mass="49332">MKEINTLTAALSEDFTQMETSAGGHAATPFFGQQKDAFKQFETLGFPTTKNEEWKYSSVKNLVNERYSFNTVSDLSEADLAALSIPHLEGNLLYFLNGVFQPHLSQIISPAEQVLILPLQEAFERFPDLVEQYFNRLAKNEEEAFTALNTAFAVNGLFIHVPKGRIVDQPIVLRFVTDARKESSGVFSRMVVAVEENAQVRFVESFRTVGENKSLTNTVTEVHVAESANVEYYKVQIESENAHHVGTTQVRMLDKSQFYAATVTLDGGFVRNNLNIEIDGEFCEAHMYGLYLPDGKQHIDNHTLADHRKPNSYSSELYKGVLLDQSVGVFNGKVFVRPDAQKTNAYQSCKNVVLSPGAKMNTKPQLEIFADDVKCSHGTTTGQLDDEALFYLRSRGIPKKEALGLLMFAFCEDVLSNIRIAPVREYLEKIVAQKLNAENE</sequence>
<evidence type="ECO:0000313" key="4">
    <source>
        <dbReference type="EMBL" id="GAA4442940.1"/>
    </source>
</evidence>
<gene>
    <name evidence="4" type="primary">sufD</name>
    <name evidence="4" type="ORF">GCM10023091_30600</name>
</gene>
<protein>
    <submittedName>
        <fullName evidence="4">Fe-S cluster assembly protein SufD</fullName>
    </submittedName>
</protein>
<dbReference type="SUPFAM" id="SSF101960">
    <property type="entry name" value="Stabilizer of iron transporter SufD"/>
    <property type="match status" value="1"/>
</dbReference>
<evidence type="ECO:0000256" key="1">
    <source>
        <dbReference type="ARBA" id="ARBA00043967"/>
    </source>
</evidence>
<dbReference type="InterPro" id="IPR037284">
    <property type="entry name" value="SUF_FeS_clus_asmbl_SufBD_sf"/>
</dbReference>
<dbReference type="NCBIfam" id="TIGR01981">
    <property type="entry name" value="sufD"/>
    <property type="match status" value="1"/>
</dbReference>
<dbReference type="InterPro" id="IPR045595">
    <property type="entry name" value="SufBD_N"/>
</dbReference>
<dbReference type="InterPro" id="IPR000825">
    <property type="entry name" value="SUF_FeS_clus_asmbl_SufBD_core"/>
</dbReference>
<dbReference type="RefSeq" id="WP_345030739.1">
    <property type="nucleotide sequence ID" value="NZ_BAABEY010000028.1"/>
</dbReference>
<feature type="domain" description="SUF system FeS cluster assembly SufBD core" evidence="2">
    <location>
        <begin position="181"/>
        <end position="410"/>
    </location>
</feature>
<evidence type="ECO:0000313" key="5">
    <source>
        <dbReference type="Proteomes" id="UP001501508"/>
    </source>
</evidence>
<organism evidence="4 5">
    <name type="scientific">Ravibacter arvi</name>
    <dbReference type="NCBI Taxonomy" id="2051041"/>
    <lineage>
        <taxon>Bacteria</taxon>
        <taxon>Pseudomonadati</taxon>
        <taxon>Bacteroidota</taxon>
        <taxon>Cytophagia</taxon>
        <taxon>Cytophagales</taxon>
        <taxon>Spirosomataceae</taxon>
        <taxon>Ravibacter</taxon>
    </lineage>
</organism>
<dbReference type="PANTHER" id="PTHR43575">
    <property type="entry name" value="PROTEIN ABCI7, CHLOROPLASTIC"/>
    <property type="match status" value="1"/>
</dbReference>
<reference evidence="5" key="1">
    <citation type="journal article" date="2019" name="Int. J. Syst. Evol. Microbiol.">
        <title>The Global Catalogue of Microorganisms (GCM) 10K type strain sequencing project: providing services to taxonomists for standard genome sequencing and annotation.</title>
        <authorList>
            <consortium name="The Broad Institute Genomics Platform"/>
            <consortium name="The Broad Institute Genome Sequencing Center for Infectious Disease"/>
            <person name="Wu L."/>
            <person name="Ma J."/>
        </authorList>
    </citation>
    <scope>NUCLEOTIDE SEQUENCE [LARGE SCALE GENOMIC DNA]</scope>
    <source>
        <strain evidence="5">JCM 31920</strain>
    </source>
</reference>
<dbReference type="PANTHER" id="PTHR43575:SF1">
    <property type="entry name" value="PROTEIN ABCI7, CHLOROPLASTIC"/>
    <property type="match status" value="1"/>
</dbReference>
<evidence type="ECO:0000259" key="2">
    <source>
        <dbReference type="Pfam" id="PF01458"/>
    </source>
</evidence>
<dbReference type="Proteomes" id="UP001501508">
    <property type="component" value="Unassembled WGS sequence"/>
</dbReference>
<evidence type="ECO:0000259" key="3">
    <source>
        <dbReference type="Pfam" id="PF19295"/>
    </source>
</evidence>
<dbReference type="EMBL" id="BAABEY010000028">
    <property type="protein sequence ID" value="GAA4442940.1"/>
    <property type="molecule type" value="Genomic_DNA"/>
</dbReference>
<accession>A0ABP8M443</accession>
<dbReference type="InterPro" id="IPR011542">
    <property type="entry name" value="SUF_FeS_clus_asmbl_SufD"/>
</dbReference>
<proteinExistence type="inferred from homology"/>
<comment type="similarity">
    <text evidence="1">Belongs to the iron-sulfur cluster assembly SufBD family.</text>
</comment>
<dbReference type="Pfam" id="PF19295">
    <property type="entry name" value="SufBD_N"/>
    <property type="match status" value="1"/>
</dbReference>
<comment type="caution">
    <text evidence="4">The sequence shown here is derived from an EMBL/GenBank/DDBJ whole genome shotgun (WGS) entry which is preliminary data.</text>
</comment>
<name>A0ABP8M443_9BACT</name>
<keyword evidence="5" id="KW-1185">Reference proteome</keyword>
<dbReference type="Pfam" id="PF01458">
    <property type="entry name" value="SUFBD_core"/>
    <property type="match status" value="1"/>
</dbReference>
<feature type="domain" description="SUF system FeS cluster assembly SufBD N-terminal" evidence="3">
    <location>
        <begin position="14"/>
        <end position="171"/>
    </location>
</feature>